<sequence length="235" mass="26965">MEFADIRRLLALLQEADIPVCVVGELALNYYNAPRIVHDLELCVRVNDLEVAASIFESEKGLLEKANEIDHNIYTEYKRGFPRFQFRSERSFSIVLFTDQYCHLDPLQKHMISHQEHQDAKVYSREILDSVSADQIAALPLPRFVPLFMGFCRTYIETQEVTAAIAAELLVDGMNLDGEWCRTHFHASQIDELSFALRLVRGKSSRIADFSPNEVTCFIADHQEAQRIRKIPGFS</sequence>
<dbReference type="AlphaFoldDB" id="A0A2B7ZUR1"/>
<accession>A0A2B7ZUR1</accession>
<dbReference type="EMBL" id="PDND01000007">
    <property type="protein sequence ID" value="PGH36477.1"/>
    <property type="molecule type" value="Genomic_DNA"/>
</dbReference>
<dbReference type="Proteomes" id="UP000226031">
    <property type="component" value="Unassembled WGS sequence"/>
</dbReference>
<organism evidence="1 2">
    <name type="scientific">[Emmonsia] crescens</name>
    <dbReference type="NCBI Taxonomy" id="73230"/>
    <lineage>
        <taxon>Eukaryota</taxon>
        <taxon>Fungi</taxon>
        <taxon>Dikarya</taxon>
        <taxon>Ascomycota</taxon>
        <taxon>Pezizomycotina</taxon>
        <taxon>Eurotiomycetes</taxon>
        <taxon>Eurotiomycetidae</taxon>
        <taxon>Onygenales</taxon>
        <taxon>Ajellomycetaceae</taxon>
        <taxon>Emergomyces</taxon>
    </lineage>
</organism>
<dbReference type="VEuPathDB" id="FungiDB:EMCG_08422"/>
<evidence type="ECO:0000313" key="2">
    <source>
        <dbReference type="Proteomes" id="UP000226031"/>
    </source>
</evidence>
<dbReference type="Gene3D" id="3.30.460.40">
    <property type="match status" value="1"/>
</dbReference>
<comment type="caution">
    <text evidence="1">The sequence shown here is derived from an EMBL/GenBank/DDBJ whole genome shotgun (WGS) entry which is preliminary data.</text>
</comment>
<gene>
    <name evidence="1" type="ORF">GX50_00662</name>
</gene>
<name>A0A2B7ZUR1_9EURO</name>
<keyword evidence="2" id="KW-1185">Reference proteome</keyword>
<dbReference type="InterPro" id="IPR043519">
    <property type="entry name" value="NT_sf"/>
</dbReference>
<evidence type="ECO:0000313" key="1">
    <source>
        <dbReference type="EMBL" id="PGH36477.1"/>
    </source>
</evidence>
<dbReference type="SUPFAM" id="SSF81301">
    <property type="entry name" value="Nucleotidyltransferase"/>
    <property type="match status" value="1"/>
</dbReference>
<proteinExistence type="predicted"/>
<reference evidence="1 2" key="1">
    <citation type="submission" date="2017-10" db="EMBL/GenBank/DDBJ databases">
        <title>Comparative genomics in systemic dimorphic fungi from Ajellomycetaceae.</title>
        <authorList>
            <person name="Munoz J.F."/>
            <person name="Mcewen J.G."/>
            <person name="Clay O.K."/>
            <person name="Cuomo C.A."/>
        </authorList>
    </citation>
    <scope>NUCLEOTIDE SEQUENCE [LARGE SCALE GENOMIC DNA]</scope>
    <source>
        <strain evidence="1 2">UAMH4076</strain>
    </source>
</reference>
<protein>
    <submittedName>
        <fullName evidence="1">Uncharacterized protein</fullName>
    </submittedName>
</protein>